<dbReference type="AlphaFoldDB" id="A0A922EP70"/>
<evidence type="ECO:0000313" key="2">
    <source>
        <dbReference type="Proteomes" id="UP000811246"/>
    </source>
</evidence>
<comment type="caution">
    <text evidence="1">The sequence shown here is derived from an EMBL/GenBank/DDBJ whole genome shotgun (WGS) entry which is preliminary data.</text>
</comment>
<dbReference type="EMBL" id="CM031831">
    <property type="protein sequence ID" value="KAG6705495.1"/>
    <property type="molecule type" value="Genomic_DNA"/>
</dbReference>
<dbReference type="Proteomes" id="UP000811246">
    <property type="component" value="Chromosome 7"/>
</dbReference>
<proteinExistence type="predicted"/>
<evidence type="ECO:0000313" key="1">
    <source>
        <dbReference type="EMBL" id="KAG6705495.1"/>
    </source>
</evidence>
<gene>
    <name evidence="1" type="ORF">I3842_07G181300</name>
</gene>
<name>A0A922EP70_CARIL</name>
<protein>
    <submittedName>
        <fullName evidence="1">Uncharacterized protein</fullName>
    </submittedName>
</protein>
<organism evidence="1 2">
    <name type="scientific">Carya illinoinensis</name>
    <name type="common">Pecan</name>
    <dbReference type="NCBI Taxonomy" id="32201"/>
    <lineage>
        <taxon>Eukaryota</taxon>
        <taxon>Viridiplantae</taxon>
        <taxon>Streptophyta</taxon>
        <taxon>Embryophyta</taxon>
        <taxon>Tracheophyta</taxon>
        <taxon>Spermatophyta</taxon>
        <taxon>Magnoliopsida</taxon>
        <taxon>eudicotyledons</taxon>
        <taxon>Gunneridae</taxon>
        <taxon>Pentapetalae</taxon>
        <taxon>rosids</taxon>
        <taxon>fabids</taxon>
        <taxon>Fagales</taxon>
        <taxon>Juglandaceae</taxon>
        <taxon>Carya</taxon>
    </lineage>
</organism>
<accession>A0A922EP70</accession>
<reference evidence="1" key="1">
    <citation type="submission" date="2021-01" db="EMBL/GenBank/DDBJ databases">
        <authorList>
            <person name="Lovell J.T."/>
            <person name="Bentley N."/>
            <person name="Bhattarai G."/>
            <person name="Jenkins J.W."/>
            <person name="Sreedasyam A."/>
            <person name="Alarcon Y."/>
            <person name="Bock C."/>
            <person name="Boston L."/>
            <person name="Carlson J."/>
            <person name="Cervantes K."/>
            <person name="Clermont K."/>
            <person name="Krom N."/>
            <person name="Kubenka K."/>
            <person name="Mamidi S."/>
            <person name="Mattison C."/>
            <person name="Monteros M."/>
            <person name="Pisani C."/>
            <person name="Plott C."/>
            <person name="Rajasekar S."/>
            <person name="Rhein H.S."/>
            <person name="Rohla C."/>
            <person name="Song M."/>
            <person name="Hilaire R.S."/>
            <person name="Shu S."/>
            <person name="Wells L."/>
            <person name="Wang X."/>
            <person name="Webber J."/>
            <person name="Heerema R.J."/>
            <person name="Klein P."/>
            <person name="Conner P."/>
            <person name="Grauke L."/>
            <person name="Grimwood J."/>
            <person name="Schmutz J."/>
            <person name="Randall J.J."/>
        </authorList>
    </citation>
    <scope>NUCLEOTIDE SEQUENCE</scope>
    <source>
        <tissue evidence="1">Leaf</tissue>
    </source>
</reference>
<sequence>MREANGQGMTKHSQFLCNPYTNFPDRRRTDAHMLFVSKYQCLYKNFYFLFSSKPVIYMCTYTCFVKEKVYRQLAACSLASDLKKNLNDVVRYSSKIEGALVASIPISPPSFSFSSSSTSHFIHPLSPSKFNFSLPPSISIYKKQSAFPRKLGSCPKTQSIQLET</sequence>